<feature type="region of interest" description="Disordered" evidence="1">
    <location>
        <begin position="333"/>
        <end position="360"/>
    </location>
</feature>
<proteinExistence type="predicted"/>
<dbReference type="Gene3D" id="1.10.101.10">
    <property type="entry name" value="PGBD-like superfamily/PGBD"/>
    <property type="match status" value="2"/>
</dbReference>
<dbReference type="InterPro" id="IPR002477">
    <property type="entry name" value="Peptidoglycan-bd-like"/>
</dbReference>
<evidence type="ECO:0000313" key="6">
    <source>
        <dbReference type="Proteomes" id="UP000664096"/>
    </source>
</evidence>
<organism evidence="5 6">
    <name type="scientific">Roseibium aggregatum</name>
    <dbReference type="NCBI Taxonomy" id="187304"/>
    <lineage>
        <taxon>Bacteria</taxon>
        <taxon>Pseudomonadati</taxon>
        <taxon>Pseudomonadota</taxon>
        <taxon>Alphaproteobacteria</taxon>
        <taxon>Hyphomicrobiales</taxon>
        <taxon>Stappiaceae</taxon>
        <taxon>Roseibium</taxon>
    </lineage>
</organism>
<evidence type="ECO:0000256" key="2">
    <source>
        <dbReference type="SAM" id="Phobius"/>
    </source>
</evidence>
<keyword evidence="3" id="KW-0732">Signal</keyword>
<gene>
    <name evidence="5" type="ORF">JF539_11935</name>
</gene>
<evidence type="ECO:0000313" key="5">
    <source>
        <dbReference type="EMBL" id="MBN9671045.1"/>
    </source>
</evidence>
<feature type="domain" description="Peptidoglycan binding-like" evidence="4">
    <location>
        <begin position="143"/>
        <end position="194"/>
    </location>
</feature>
<sequence length="360" mass="37277">MKKFIASVAILGMVSAAALTSKPAHAGSGGAAIAGGIVGFAAGAIVGSQLAKNRGHRGGHRRGSYRQSGSGLALQRDLATLGFDPGPLDGRPGAQTNAALVAYQQTYGEVPDATLTASERRLLSARAMMVTMPSTYGDRTYWRHVQASLYLNGFDAGSFDGRPGRKTQNAIQQYQFRNNYVPTGQLTPDQSQALLASAHDSVAVASNAQPAWATPLGGTQPNPPVASLPASAVEPDFQDTIGAAEPEQAPESVFDWENTDQGGETTEARAEDIPDEDDTVSTNDAAAPTVTASQTAETPAASTDQAGDPKIHVDADGKPYIVMKGVKFYIQAAPDGQSPASPDAPAGNDNADLLTAKTVD</sequence>
<dbReference type="SUPFAM" id="SSF47090">
    <property type="entry name" value="PGBD-like"/>
    <property type="match status" value="2"/>
</dbReference>
<dbReference type="EMBL" id="JAEKJZ010000001">
    <property type="protein sequence ID" value="MBN9671045.1"/>
    <property type="molecule type" value="Genomic_DNA"/>
</dbReference>
<protein>
    <submittedName>
        <fullName evidence="5">Peptidoglycan-binding protein</fullName>
    </submittedName>
</protein>
<comment type="caution">
    <text evidence="5">The sequence shown here is derived from an EMBL/GenBank/DDBJ whole genome shotgun (WGS) entry which is preliminary data.</text>
</comment>
<feature type="chain" id="PRO_5037116548" evidence="3">
    <location>
        <begin position="27"/>
        <end position="360"/>
    </location>
</feature>
<feature type="compositionally biased region" description="Polar residues" evidence="1">
    <location>
        <begin position="280"/>
        <end position="305"/>
    </location>
</feature>
<evidence type="ECO:0000256" key="1">
    <source>
        <dbReference type="SAM" id="MobiDB-lite"/>
    </source>
</evidence>
<feature type="transmembrane region" description="Helical" evidence="2">
    <location>
        <begin position="32"/>
        <end position="51"/>
    </location>
</feature>
<reference evidence="5" key="1">
    <citation type="submission" date="2020-12" db="EMBL/GenBank/DDBJ databases">
        <title>Oil enriched cultivation method for isolating marine PHA-producing bacteria.</title>
        <authorList>
            <person name="Zheng W."/>
            <person name="Yu S."/>
            <person name="Huang Y."/>
        </authorList>
    </citation>
    <scope>NUCLEOTIDE SEQUENCE</scope>
    <source>
        <strain evidence="5">SY-2-12</strain>
    </source>
</reference>
<feature type="signal peptide" evidence="3">
    <location>
        <begin position="1"/>
        <end position="26"/>
    </location>
</feature>
<dbReference type="InterPro" id="IPR036365">
    <property type="entry name" value="PGBD-like_sf"/>
</dbReference>
<dbReference type="RefSeq" id="WP_207140627.1">
    <property type="nucleotide sequence ID" value="NZ_JAEKJZ010000001.1"/>
</dbReference>
<evidence type="ECO:0000259" key="4">
    <source>
        <dbReference type="Pfam" id="PF01471"/>
    </source>
</evidence>
<keyword evidence="2" id="KW-1133">Transmembrane helix</keyword>
<name>A0A939ED98_9HYPH</name>
<dbReference type="Pfam" id="PF01471">
    <property type="entry name" value="PG_binding_1"/>
    <property type="match status" value="2"/>
</dbReference>
<feature type="region of interest" description="Disordered" evidence="1">
    <location>
        <begin position="246"/>
        <end position="313"/>
    </location>
</feature>
<keyword evidence="2" id="KW-0472">Membrane</keyword>
<dbReference type="InterPro" id="IPR036366">
    <property type="entry name" value="PGBDSf"/>
</dbReference>
<dbReference type="AlphaFoldDB" id="A0A939ED98"/>
<feature type="domain" description="Peptidoglycan binding-like" evidence="4">
    <location>
        <begin position="73"/>
        <end position="112"/>
    </location>
</feature>
<keyword evidence="2" id="KW-0812">Transmembrane</keyword>
<accession>A0A939ED98</accession>
<dbReference type="Proteomes" id="UP000664096">
    <property type="component" value="Unassembled WGS sequence"/>
</dbReference>
<evidence type="ECO:0000256" key="3">
    <source>
        <dbReference type="SAM" id="SignalP"/>
    </source>
</evidence>